<dbReference type="PANTHER" id="PTHR43289">
    <property type="entry name" value="MITOGEN-ACTIVATED PROTEIN KINASE KINASE KINASE 20-RELATED"/>
    <property type="match status" value="1"/>
</dbReference>
<evidence type="ECO:0000313" key="10">
    <source>
        <dbReference type="Proteomes" id="UP000595703"/>
    </source>
</evidence>
<evidence type="ECO:0000256" key="2">
    <source>
        <dbReference type="ARBA" id="ARBA00022527"/>
    </source>
</evidence>
<evidence type="ECO:0000256" key="5">
    <source>
        <dbReference type="ARBA" id="ARBA00022777"/>
    </source>
</evidence>
<dbReference type="Pfam" id="PF00069">
    <property type="entry name" value="Pkinase"/>
    <property type="match status" value="1"/>
</dbReference>
<keyword evidence="6" id="KW-0067">ATP-binding</keyword>
<dbReference type="Pfam" id="PF26607">
    <property type="entry name" value="DUF8189"/>
    <property type="match status" value="1"/>
</dbReference>
<keyword evidence="5 9" id="KW-0418">Kinase</keyword>
<proteinExistence type="predicted"/>
<dbReference type="Gene3D" id="3.30.200.20">
    <property type="entry name" value="Phosphorylase Kinase, domain 1"/>
    <property type="match status" value="1"/>
</dbReference>
<evidence type="ECO:0000256" key="3">
    <source>
        <dbReference type="ARBA" id="ARBA00022679"/>
    </source>
</evidence>
<name>A0A7U3URY5_9ACTN</name>
<feature type="compositionally biased region" description="Low complexity" evidence="7">
    <location>
        <begin position="359"/>
        <end position="370"/>
    </location>
</feature>
<dbReference type="SUPFAM" id="SSF89372">
    <property type="entry name" value="Fucose-specific lectin"/>
    <property type="match status" value="2"/>
</dbReference>
<protein>
    <recommendedName>
        <fullName evidence="1">non-specific serine/threonine protein kinase</fullName>
        <ecNumber evidence="1">2.7.11.1</ecNumber>
    </recommendedName>
</protein>
<evidence type="ECO:0000313" key="9">
    <source>
        <dbReference type="EMBL" id="BBA97664.1"/>
    </source>
</evidence>
<reference evidence="9 10" key="4">
    <citation type="journal article" date="2020" name="Sci. Rep.">
        <title>beta-carboline chemical signals induce reveromycin production through a LuxR family regulator in Streptomyces sp. SN-593.</title>
        <authorList>
            <person name="Panthee S."/>
            <person name="Kito N."/>
            <person name="Hayashi T."/>
            <person name="Shimizu T."/>
            <person name="Ishikawa J."/>
            <person name="Hamamoto H."/>
            <person name="Osada H."/>
            <person name="Takahashi S."/>
        </authorList>
    </citation>
    <scope>NUCLEOTIDE SEQUENCE [LARGE SCALE GENOMIC DNA]</scope>
    <source>
        <strain evidence="9 10">SN-593</strain>
    </source>
</reference>
<evidence type="ECO:0000256" key="6">
    <source>
        <dbReference type="ARBA" id="ARBA00022840"/>
    </source>
</evidence>
<dbReference type="SUPFAM" id="SSF56112">
    <property type="entry name" value="Protein kinase-like (PK-like)"/>
    <property type="match status" value="1"/>
</dbReference>
<dbReference type="Gene3D" id="1.10.510.10">
    <property type="entry name" value="Transferase(Phosphotransferase) domain 1"/>
    <property type="match status" value="1"/>
</dbReference>
<dbReference type="KEGG" id="arev:RVR_3510"/>
<dbReference type="PANTHER" id="PTHR43289:SF6">
    <property type="entry name" value="SERINE_THREONINE-PROTEIN KINASE NEKL-3"/>
    <property type="match status" value="1"/>
</dbReference>
<accession>A0A7U3URY5</accession>
<feature type="region of interest" description="Disordered" evidence="7">
    <location>
        <begin position="448"/>
        <end position="509"/>
    </location>
</feature>
<feature type="region of interest" description="Disordered" evidence="7">
    <location>
        <begin position="280"/>
        <end position="418"/>
    </location>
</feature>
<dbReference type="EMBL" id="AP018365">
    <property type="protein sequence ID" value="BBA97664.1"/>
    <property type="molecule type" value="Genomic_DNA"/>
</dbReference>
<evidence type="ECO:0000256" key="7">
    <source>
        <dbReference type="SAM" id="MobiDB-lite"/>
    </source>
</evidence>
<dbReference type="InterPro" id="IPR011009">
    <property type="entry name" value="Kinase-like_dom_sf"/>
</dbReference>
<sequence>MARKIGSRYTAHQVLGRGSAGTVWLGEGPEGPVAIKLLREDLASDQDLVGRFVQERTALLSLDDPHIVGIRDLVVDGSDLALVMELVRGTDLRSRLERDRRLPPEAAVAIAVDVADGLAAAHAGGVVHRDVKPENVLLDSAAPPGPGGAPPALLTDFGIARLVDTPRRTRATRIIGTPDYLAPEIIEGLPPRASVDIYALATVLYELLAGFTPFGGGHPGAVLRRHVTEAVQPLPGLSGELWQILAQCLAKAPASRLKAGELAARLRELLPDLAGEPALDVAAPGAGGEPERAGGVYDDADEPARPAGFGVDPDPARSGAGGGTGRPDRDRRRGAVPLVRGAAPDSSRDTHTSIKLPTAEELAGFGAEAARPGRGGHPEAPVGPAGAGAGGGKGAGKGRASAPDRPASPRHRSVSDAVRQRRIKLAAAAAAALAVAGLGGWGIASAGSADHGGHSGSGGTSRDDKGDATATDPDTDPARDTSADHTATAAPTGAADSPQGRTGAPVDLPKWSAFHDAPAAGVALTGGPRVLVMGGDTYVFARGTDKNVWYVVRDGSGYGPWHKLTGISVQADPAVVSARSGSIDLFALGTDGLLYRRTLAGGYWQPWLQVDERTHFDAAPAAASSAPGRIDLVGRVGGDLVTASLVDGRWNAWATVPAPGRIKDAPALVSTGRGSLDAFVVRKADNAVLRLPFSDGAWRPASVLTTVDGSARVEALPAGDHLYVFSGGLVVDAADDRGAEGAAPAGALARPEGAIGPVGAGASSRTLEVYLLTAGGRLSRATATA</sequence>
<feature type="compositionally biased region" description="Gly residues" evidence="7">
    <location>
        <begin position="385"/>
        <end position="397"/>
    </location>
</feature>
<keyword evidence="10" id="KW-1185">Reference proteome</keyword>
<dbReference type="PROSITE" id="PS00108">
    <property type="entry name" value="PROTEIN_KINASE_ST"/>
    <property type="match status" value="1"/>
</dbReference>
<dbReference type="InterPro" id="IPR008271">
    <property type="entry name" value="Ser/Thr_kinase_AS"/>
</dbReference>
<evidence type="ECO:0000259" key="8">
    <source>
        <dbReference type="PROSITE" id="PS50011"/>
    </source>
</evidence>
<reference evidence="9 10" key="2">
    <citation type="journal article" date="2011" name="J. Antibiot.">
        <title>Furaquinocins I and J: novel polyketide isoprenoid hybrid compounds from Streptomyces reveromyceticus SN-593.</title>
        <authorList>
            <person name="Panthee S."/>
            <person name="Takahashi S."/>
            <person name="Takagi H."/>
            <person name="Nogawa T."/>
            <person name="Oowada E."/>
            <person name="Uramoto M."/>
            <person name="Osada H."/>
        </authorList>
    </citation>
    <scope>NUCLEOTIDE SEQUENCE [LARGE SCALE GENOMIC DNA]</scope>
    <source>
        <strain evidence="9 10">SN-593</strain>
    </source>
</reference>
<dbReference type="EC" id="2.7.11.1" evidence="1"/>
<evidence type="ECO:0000256" key="1">
    <source>
        <dbReference type="ARBA" id="ARBA00012513"/>
    </source>
</evidence>
<keyword evidence="3" id="KW-0808">Transferase</keyword>
<keyword evidence="2 9" id="KW-0723">Serine/threonine-protein kinase</keyword>
<keyword evidence="4" id="KW-0547">Nucleotide-binding</keyword>
<gene>
    <name evidence="9" type="ORF">RVR_3510</name>
</gene>
<organism evidence="9 10">
    <name type="scientific">Actinacidiphila reveromycinica</name>
    <dbReference type="NCBI Taxonomy" id="659352"/>
    <lineage>
        <taxon>Bacteria</taxon>
        <taxon>Bacillati</taxon>
        <taxon>Actinomycetota</taxon>
        <taxon>Actinomycetes</taxon>
        <taxon>Kitasatosporales</taxon>
        <taxon>Streptomycetaceae</taxon>
        <taxon>Actinacidiphila</taxon>
    </lineage>
</organism>
<dbReference type="Gene3D" id="2.120.10.70">
    <property type="entry name" value="Fucose-specific lectin"/>
    <property type="match status" value="1"/>
</dbReference>
<dbReference type="InterPro" id="IPR000719">
    <property type="entry name" value="Prot_kinase_dom"/>
</dbReference>
<dbReference type="InterPro" id="IPR058502">
    <property type="entry name" value="PLL-like_beta-prop"/>
</dbReference>
<dbReference type="Proteomes" id="UP000595703">
    <property type="component" value="Chromosome"/>
</dbReference>
<reference evidence="9 10" key="1">
    <citation type="journal article" date="2010" name="J. Bacteriol.">
        <title>Biochemical characterization of a novel indole prenyltransferase from Streptomyces sp. SN-593.</title>
        <authorList>
            <person name="Takahashi S."/>
            <person name="Takagi H."/>
            <person name="Toyoda A."/>
            <person name="Uramoto M."/>
            <person name="Nogawa T."/>
            <person name="Ueki M."/>
            <person name="Sakaki Y."/>
            <person name="Osada H."/>
        </authorList>
    </citation>
    <scope>NUCLEOTIDE SEQUENCE [LARGE SCALE GENOMIC DNA]</scope>
    <source>
        <strain evidence="9 10">SN-593</strain>
    </source>
</reference>
<dbReference type="CDD" id="cd14014">
    <property type="entry name" value="STKc_PknB_like"/>
    <property type="match status" value="1"/>
</dbReference>
<dbReference type="SMART" id="SM00220">
    <property type="entry name" value="S_TKc"/>
    <property type="match status" value="1"/>
</dbReference>
<reference evidence="9 10" key="3">
    <citation type="journal article" date="2011" name="Nat. Chem. Biol.">
        <title>Reveromycin A biosynthesis uses RevG and RevJ for stereospecific spiroacetal formation.</title>
        <authorList>
            <person name="Takahashi S."/>
            <person name="Toyoda A."/>
            <person name="Sekiyama Y."/>
            <person name="Takagi H."/>
            <person name="Nogawa T."/>
            <person name="Uramoto M."/>
            <person name="Suzuki R."/>
            <person name="Koshino H."/>
            <person name="Kumano T."/>
            <person name="Panthee S."/>
            <person name="Dairi T."/>
            <person name="Ishikawa J."/>
            <person name="Ikeda H."/>
            <person name="Sakaki Y."/>
            <person name="Osada H."/>
        </authorList>
    </citation>
    <scope>NUCLEOTIDE SEQUENCE [LARGE SCALE GENOMIC DNA]</scope>
    <source>
        <strain evidence="9 10">SN-593</strain>
    </source>
</reference>
<dbReference type="PROSITE" id="PS50011">
    <property type="entry name" value="PROTEIN_KINASE_DOM"/>
    <property type="match status" value="1"/>
</dbReference>
<feature type="domain" description="Protein kinase" evidence="8">
    <location>
        <begin position="9"/>
        <end position="270"/>
    </location>
</feature>
<dbReference type="GO" id="GO:0004674">
    <property type="term" value="F:protein serine/threonine kinase activity"/>
    <property type="evidence" value="ECO:0007669"/>
    <property type="project" value="UniProtKB-KW"/>
</dbReference>
<dbReference type="AlphaFoldDB" id="A0A7U3URY5"/>
<evidence type="ECO:0000256" key="4">
    <source>
        <dbReference type="ARBA" id="ARBA00022741"/>
    </source>
</evidence>
<dbReference type="GO" id="GO:0005524">
    <property type="term" value="F:ATP binding"/>
    <property type="evidence" value="ECO:0007669"/>
    <property type="project" value="UniProtKB-KW"/>
</dbReference>